<keyword evidence="3" id="KW-1185">Reference proteome</keyword>
<feature type="region of interest" description="Disordered" evidence="1">
    <location>
        <begin position="104"/>
        <end position="130"/>
    </location>
</feature>
<dbReference type="STRING" id="692275.N1QM95"/>
<sequence length="166" mass="17531">MSEDQKQQTFDALPEEKKQGKSYSEWIAEGYQHQKENWMPWIEDLYLRWFTKDNKASYATKDTLNKTKVTGVEPVDNLQDGVNNTVAGQIGQGGLLQPVGDAVSKEGVNRAERGGKDDSGSYGGPAAGVTDSAVNNVKAVGGGAAESAKSAGGYVGGLFGGGKKGE</sequence>
<accession>N1QM95</accession>
<dbReference type="OMA" id="EAYNDQY"/>
<protein>
    <submittedName>
        <fullName evidence="2">Uncharacterized protein</fullName>
    </submittedName>
</protein>
<dbReference type="GeneID" id="27905622"/>
<proteinExistence type="predicted"/>
<dbReference type="HOGENOM" id="CLU_121100_1_0_1"/>
<evidence type="ECO:0000313" key="2">
    <source>
        <dbReference type="EMBL" id="EMF17432.1"/>
    </source>
</evidence>
<name>N1QM95_SPHMS</name>
<dbReference type="EMBL" id="KB456260">
    <property type="protein sequence ID" value="EMF17432.1"/>
    <property type="molecule type" value="Genomic_DNA"/>
</dbReference>
<feature type="region of interest" description="Disordered" evidence="1">
    <location>
        <begin position="1"/>
        <end position="22"/>
    </location>
</feature>
<reference evidence="2 3" key="1">
    <citation type="journal article" date="2012" name="PLoS Pathog.">
        <title>Diverse lifestyles and strategies of plant pathogenesis encoded in the genomes of eighteen Dothideomycetes fungi.</title>
        <authorList>
            <person name="Ohm R.A."/>
            <person name="Feau N."/>
            <person name="Henrissat B."/>
            <person name="Schoch C.L."/>
            <person name="Horwitz B.A."/>
            <person name="Barry K.W."/>
            <person name="Condon B.J."/>
            <person name="Copeland A.C."/>
            <person name="Dhillon B."/>
            <person name="Glaser F."/>
            <person name="Hesse C.N."/>
            <person name="Kosti I."/>
            <person name="LaButti K."/>
            <person name="Lindquist E.A."/>
            <person name="Lucas S."/>
            <person name="Salamov A.A."/>
            <person name="Bradshaw R.E."/>
            <person name="Ciuffetti L."/>
            <person name="Hamelin R.C."/>
            <person name="Kema G.H.J."/>
            <person name="Lawrence C."/>
            <person name="Scott J.A."/>
            <person name="Spatafora J.W."/>
            <person name="Turgeon B.G."/>
            <person name="de Wit P.J.G.M."/>
            <person name="Zhong S."/>
            <person name="Goodwin S.B."/>
            <person name="Grigoriev I.V."/>
        </authorList>
    </citation>
    <scope>NUCLEOTIDE SEQUENCE [LARGE SCALE GENOMIC DNA]</scope>
    <source>
        <strain evidence="2 3">SO2202</strain>
    </source>
</reference>
<feature type="compositionally biased region" description="Basic and acidic residues" evidence="1">
    <location>
        <begin position="104"/>
        <end position="119"/>
    </location>
</feature>
<gene>
    <name evidence="2" type="ORF">SEPMUDRAFT_32096</name>
</gene>
<dbReference type="eggNOG" id="ENOG502SM4W">
    <property type="taxonomic scope" value="Eukaryota"/>
</dbReference>
<dbReference type="RefSeq" id="XP_016765553.1">
    <property type="nucleotide sequence ID" value="XM_016908485.1"/>
</dbReference>
<feature type="compositionally biased region" description="Gly residues" evidence="1">
    <location>
        <begin position="153"/>
        <end position="166"/>
    </location>
</feature>
<evidence type="ECO:0000313" key="3">
    <source>
        <dbReference type="Proteomes" id="UP000016931"/>
    </source>
</evidence>
<organism evidence="2 3">
    <name type="scientific">Sphaerulina musiva (strain SO2202)</name>
    <name type="common">Poplar stem canker fungus</name>
    <name type="synonym">Septoria musiva</name>
    <dbReference type="NCBI Taxonomy" id="692275"/>
    <lineage>
        <taxon>Eukaryota</taxon>
        <taxon>Fungi</taxon>
        <taxon>Dikarya</taxon>
        <taxon>Ascomycota</taxon>
        <taxon>Pezizomycotina</taxon>
        <taxon>Dothideomycetes</taxon>
        <taxon>Dothideomycetidae</taxon>
        <taxon>Mycosphaerellales</taxon>
        <taxon>Mycosphaerellaceae</taxon>
        <taxon>Sphaerulina</taxon>
    </lineage>
</organism>
<evidence type="ECO:0000256" key="1">
    <source>
        <dbReference type="SAM" id="MobiDB-lite"/>
    </source>
</evidence>
<dbReference type="OrthoDB" id="3001700at2759"/>
<dbReference type="Proteomes" id="UP000016931">
    <property type="component" value="Unassembled WGS sequence"/>
</dbReference>
<feature type="region of interest" description="Disordered" evidence="1">
    <location>
        <begin position="145"/>
        <end position="166"/>
    </location>
</feature>
<dbReference type="AlphaFoldDB" id="N1QM95"/>